<keyword evidence="2" id="KW-1185">Reference proteome</keyword>
<dbReference type="Pfam" id="PF14412">
    <property type="entry name" value="AHH"/>
    <property type="match status" value="1"/>
</dbReference>
<dbReference type="OrthoDB" id="5889044at2"/>
<dbReference type="Proteomes" id="UP000199371">
    <property type="component" value="Unassembled WGS sequence"/>
</dbReference>
<dbReference type="EMBL" id="FNXF01000027">
    <property type="protein sequence ID" value="SEI13117.1"/>
    <property type="molecule type" value="Genomic_DNA"/>
</dbReference>
<dbReference type="RefSeq" id="WP_092797016.1">
    <property type="nucleotide sequence ID" value="NZ_FNXF01000027.1"/>
</dbReference>
<name>A0A1H6NLH7_9GAMM</name>
<dbReference type="AlphaFoldDB" id="A0A1H6NLH7"/>
<evidence type="ECO:0000313" key="2">
    <source>
        <dbReference type="Proteomes" id="UP000199371"/>
    </source>
</evidence>
<proteinExistence type="predicted"/>
<dbReference type="STRING" id="173990.SAMN05660691_04045"/>
<accession>A0A1H6NLH7</accession>
<gene>
    <name evidence="1" type="ORF">SAMN05660691_04045</name>
</gene>
<reference evidence="2" key="1">
    <citation type="submission" date="2016-10" db="EMBL/GenBank/DDBJ databases">
        <authorList>
            <person name="Varghese N."/>
            <person name="Submissions S."/>
        </authorList>
    </citation>
    <scope>NUCLEOTIDE SEQUENCE [LARGE SCALE GENOMIC DNA]</scope>
    <source>
        <strain evidence="2">DSM 17616</strain>
    </source>
</reference>
<protein>
    <submittedName>
        <fullName evidence="1">A nuclease family of the HNH/ENDO VII superfamily with conserved AHH</fullName>
    </submittedName>
</protein>
<sequence length="234" mass="26834">MSKVYLSGIGGYYEPRPSNPTPLELAIHRFEQLASQHYIDGQRNMDAKAKQKHASDLQHLQRERIRISTQAALQQDLDTYRTESKRKTVVELVNEPHHPTKVLSNNLTAVAEPRPSTDHDAHHIVMGKGRWLKSEMMRARLSMHLHGIGINDPINGVWLPRDKESKGHWATPNSPAHKEIHRYNYERWVSTRLGAPALPESSVRNRLREIKHVLTYGGYPAKIVEKKDAQWTGE</sequence>
<evidence type="ECO:0000313" key="1">
    <source>
        <dbReference type="EMBL" id="SEI13117.1"/>
    </source>
</evidence>
<organism evidence="1 2">
    <name type="scientific">Rheinheimera pacifica</name>
    <dbReference type="NCBI Taxonomy" id="173990"/>
    <lineage>
        <taxon>Bacteria</taxon>
        <taxon>Pseudomonadati</taxon>
        <taxon>Pseudomonadota</taxon>
        <taxon>Gammaproteobacteria</taxon>
        <taxon>Chromatiales</taxon>
        <taxon>Chromatiaceae</taxon>
        <taxon>Rheinheimera</taxon>
    </lineage>
</organism>
<dbReference type="InterPro" id="IPR032871">
    <property type="entry name" value="AHH_dom_containing"/>
</dbReference>